<name>A0AAD1U5K1_EUPCR</name>
<comment type="caution">
    <text evidence="1">The sequence shown here is derived from an EMBL/GenBank/DDBJ whole genome shotgun (WGS) entry which is preliminary data.</text>
</comment>
<evidence type="ECO:0000313" key="2">
    <source>
        <dbReference type="Proteomes" id="UP001295684"/>
    </source>
</evidence>
<dbReference type="Proteomes" id="UP001295684">
    <property type="component" value="Unassembled WGS sequence"/>
</dbReference>
<accession>A0AAD1U5K1</accession>
<reference evidence="1" key="1">
    <citation type="submission" date="2023-07" db="EMBL/GenBank/DDBJ databases">
        <authorList>
            <consortium name="AG Swart"/>
            <person name="Singh M."/>
            <person name="Singh A."/>
            <person name="Seah K."/>
            <person name="Emmerich C."/>
        </authorList>
    </citation>
    <scope>NUCLEOTIDE SEQUENCE</scope>
    <source>
        <strain evidence="1">DP1</strain>
    </source>
</reference>
<evidence type="ECO:0000313" key="1">
    <source>
        <dbReference type="EMBL" id="CAI2360566.1"/>
    </source>
</evidence>
<sequence>MNLAGQMKPSFPLKGIWSDDQVSCYNSDDCFPQMPKVTHQFKNTLKDNKGKLKNEDFIKDLEIPCKGQLFKDDTIVIGKSTGFKTCSKPNPHAKKLKPLTFSSLAPRRNSKELKKIPSSEILQLLLSCKEI</sequence>
<proteinExistence type="predicted"/>
<keyword evidence="2" id="KW-1185">Reference proteome</keyword>
<dbReference type="AlphaFoldDB" id="A0AAD1U5K1"/>
<gene>
    <name evidence="1" type="ORF">ECRASSUSDP1_LOCUS1870</name>
</gene>
<organism evidence="1 2">
    <name type="scientific">Euplotes crassus</name>
    <dbReference type="NCBI Taxonomy" id="5936"/>
    <lineage>
        <taxon>Eukaryota</taxon>
        <taxon>Sar</taxon>
        <taxon>Alveolata</taxon>
        <taxon>Ciliophora</taxon>
        <taxon>Intramacronucleata</taxon>
        <taxon>Spirotrichea</taxon>
        <taxon>Hypotrichia</taxon>
        <taxon>Euplotida</taxon>
        <taxon>Euplotidae</taxon>
        <taxon>Moneuplotes</taxon>
    </lineage>
</organism>
<protein>
    <submittedName>
        <fullName evidence="1">Uncharacterized protein</fullName>
    </submittedName>
</protein>
<dbReference type="EMBL" id="CAMPGE010001766">
    <property type="protein sequence ID" value="CAI2360566.1"/>
    <property type="molecule type" value="Genomic_DNA"/>
</dbReference>